<name>A0A6J8E6W5_MYTCO</name>
<accession>A0A6J8E6W5</accession>
<evidence type="ECO:0000313" key="4">
    <source>
        <dbReference type="Proteomes" id="UP000507470"/>
    </source>
</evidence>
<feature type="chain" id="PRO_5026845344" description="t-SNARE coiled-coil homology domain-containing protein" evidence="2">
    <location>
        <begin position="23"/>
        <end position="277"/>
    </location>
</feature>
<organism evidence="3 4">
    <name type="scientific">Mytilus coruscus</name>
    <name type="common">Sea mussel</name>
    <dbReference type="NCBI Taxonomy" id="42192"/>
    <lineage>
        <taxon>Eukaryota</taxon>
        <taxon>Metazoa</taxon>
        <taxon>Spiralia</taxon>
        <taxon>Lophotrochozoa</taxon>
        <taxon>Mollusca</taxon>
        <taxon>Bivalvia</taxon>
        <taxon>Autobranchia</taxon>
        <taxon>Pteriomorphia</taxon>
        <taxon>Mytilida</taxon>
        <taxon>Mytiloidea</taxon>
        <taxon>Mytilidae</taxon>
        <taxon>Mytilinae</taxon>
        <taxon>Mytilus</taxon>
    </lineage>
</organism>
<evidence type="ECO:0008006" key="5">
    <source>
        <dbReference type="Google" id="ProtNLM"/>
    </source>
</evidence>
<reference evidence="3 4" key="1">
    <citation type="submission" date="2020-06" db="EMBL/GenBank/DDBJ databases">
        <authorList>
            <person name="Li R."/>
            <person name="Bekaert M."/>
        </authorList>
    </citation>
    <scope>NUCLEOTIDE SEQUENCE [LARGE SCALE GENOMIC DNA]</scope>
    <source>
        <strain evidence="4">wild</strain>
    </source>
</reference>
<gene>
    <name evidence="3" type="ORF">MCOR_48450</name>
</gene>
<dbReference type="Proteomes" id="UP000507470">
    <property type="component" value="Unassembled WGS sequence"/>
</dbReference>
<evidence type="ECO:0000256" key="2">
    <source>
        <dbReference type="SAM" id="SignalP"/>
    </source>
</evidence>
<keyword evidence="1" id="KW-0812">Transmembrane</keyword>
<keyword evidence="1" id="KW-0472">Membrane</keyword>
<protein>
    <recommendedName>
        <fullName evidence="5">t-SNARE coiled-coil homology domain-containing protein</fullName>
    </recommendedName>
</protein>
<dbReference type="OrthoDB" id="6173400at2759"/>
<dbReference type="AlphaFoldDB" id="A0A6J8E6W5"/>
<evidence type="ECO:0000256" key="1">
    <source>
        <dbReference type="SAM" id="Phobius"/>
    </source>
</evidence>
<feature type="transmembrane region" description="Helical" evidence="1">
    <location>
        <begin position="91"/>
        <end position="116"/>
    </location>
</feature>
<evidence type="ECO:0000313" key="3">
    <source>
        <dbReference type="EMBL" id="CAC5415773.1"/>
    </source>
</evidence>
<feature type="signal peptide" evidence="2">
    <location>
        <begin position="1"/>
        <end position="22"/>
    </location>
</feature>
<keyword evidence="2" id="KW-0732">Signal</keyword>
<dbReference type="EMBL" id="CACVKT020008505">
    <property type="protein sequence ID" value="CAC5415773.1"/>
    <property type="molecule type" value="Genomic_DNA"/>
</dbReference>
<keyword evidence="4" id="KW-1185">Reference proteome</keyword>
<keyword evidence="1" id="KW-1133">Transmembrane helix</keyword>
<proteinExistence type="predicted"/>
<sequence>MAKMYIAFIISLYFSLFVEVVARCIPLTKPVDFSTAKAGLVIEWEVFRDYTNKFSLNPTVSIEVIEEIVVEIQSYKIFLEYLIDLEDLADLWNWMYCCKVKVVLYTLVLFSIYSITKEKFIYSRLRREMKVLQGLMHHDQWRIEESEEEMHALILRLNKNKEYRLPELILSLQAIYSKMDTNRQSEHKFTSELTTWKHTIMTNTSKLRSLNKEIREQPVEDTVRRIMDTGRYAASTIMDTVEDLHYQIEAARDALNNSSKLMDIKGNNVKCDRKRGM</sequence>